<evidence type="ECO:0000313" key="1">
    <source>
        <dbReference type="EMBL" id="KLL12250.1"/>
    </source>
</evidence>
<evidence type="ECO:0000313" key="2">
    <source>
        <dbReference type="Proteomes" id="UP000035425"/>
    </source>
</evidence>
<dbReference type="Proteomes" id="UP000035425">
    <property type="component" value="Unassembled WGS sequence"/>
</dbReference>
<reference evidence="1 2" key="1">
    <citation type="submission" date="2014-12" db="EMBL/GenBank/DDBJ databases">
        <title>Frankia sp. BMG5.1 draft genome.</title>
        <authorList>
            <person name="Gtari M."/>
            <person name="Ghodhbane-Gtari F."/>
            <person name="Nouioui I."/>
            <person name="Ktari A."/>
            <person name="Hezbri K."/>
            <person name="Mimouni W."/>
            <person name="Sbissi I."/>
            <person name="Ayari A."/>
            <person name="Yamanaka T."/>
            <person name="Normand P."/>
            <person name="Tisa L.S."/>
            <person name="Boudabous A."/>
        </authorList>
    </citation>
    <scope>NUCLEOTIDE SEQUENCE [LARGE SCALE GENOMIC DNA]</scope>
    <source>
        <strain evidence="1 2">BMG5.1</strain>
    </source>
</reference>
<dbReference type="RefSeq" id="WP_047222084.1">
    <property type="nucleotide sequence ID" value="NZ_JWIO01000006.1"/>
</dbReference>
<dbReference type="Gene3D" id="3.20.20.30">
    <property type="entry name" value="Luciferase-like domain"/>
    <property type="match status" value="1"/>
</dbReference>
<sequence>MARELHLNVNVTGSGRHAGGWRAQDDPTLFVNIDFFRHIARVAERGTFDSVFIADVAALPQEPPVEPYHPGSA</sequence>
<organism evidence="1 2">
    <name type="scientific">Protofrankia coriariae</name>
    <dbReference type="NCBI Taxonomy" id="1562887"/>
    <lineage>
        <taxon>Bacteria</taxon>
        <taxon>Bacillati</taxon>
        <taxon>Actinomycetota</taxon>
        <taxon>Actinomycetes</taxon>
        <taxon>Frankiales</taxon>
        <taxon>Frankiaceae</taxon>
        <taxon>Protofrankia</taxon>
    </lineage>
</organism>
<name>A0ABR5F6A0_9ACTN</name>
<comment type="caution">
    <text evidence="1">The sequence shown here is derived from an EMBL/GenBank/DDBJ whole genome shotgun (WGS) entry which is preliminary data.</text>
</comment>
<accession>A0ABR5F6A0</accession>
<evidence type="ECO:0008006" key="3">
    <source>
        <dbReference type="Google" id="ProtNLM"/>
    </source>
</evidence>
<dbReference type="EMBL" id="JWIO01000006">
    <property type="protein sequence ID" value="KLL12250.1"/>
    <property type="molecule type" value="Genomic_DNA"/>
</dbReference>
<dbReference type="SUPFAM" id="SSF51679">
    <property type="entry name" value="Bacterial luciferase-like"/>
    <property type="match status" value="1"/>
</dbReference>
<protein>
    <recommendedName>
        <fullName evidence="3">Luciferase-like monooxygenase</fullName>
    </recommendedName>
</protein>
<proteinExistence type="predicted"/>
<keyword evidence="2" id="KW-1185">Reference proteome</keyword>
<gene>
    <name evidence="1" type="ORF">FrCorBMG51_05925</name>
</gene>
<dbReference type="InterPro" id="IPR036661">
    <property type="entry name" value="Luciferase-like_sf"/>
</dbReference>